<dbReference type="EMBL" id="KI926441">
    <property type="protein sequence ID" value="ETW35969.1"/>
    <property type="molecule type" value="Genomic_DNA"/>
</dbReference>
<gene>
    <name evidence="2" type="ORF">PFTANZ_03290</name>
</gene>
<organism evidence="2 3">
    <name type="scientific">Plasmodium falciparum Tanzania</name>
    <name type="common">2000708</name>
    <dbReference type="NCBI Taxonomy" id="1036725"/>
    <lineage>
        <taxon>Eukaryota</taxon>
        <taxon>Sar</taxon>
        <taxon>Alveolata</taxon>
        <taxon>Apicomplexa</taxon>
        <taxon>Aconoidasida</taxon>
        <taxon>Haemosporida</taxon>
        <taxon>Plasmodiidae</taxon>
        <taxon>Plasmodium</taxon>
        <taxon>Plasmodium (Laverania)</taxon>
    </lineage>
</organism>
<evidence type="ECO:0000313" key="2">
    <source>
        <dbReference type="EMBL" id="ETW35969.1"/>
    </source>
</evidence>
<sequence length="57" mass="6741">MLILLSTDSHELLSHELENKGFDEDYIQDEIKNINESDNNIRDKEEDDAEKMIFDDL</sequence>
<dbReference type="Proteomes" id="UP000030708">
    <property type="component" value="Unassembled WGS sequence"/>
</dbReference>
<feature type="region of interest" description="Disordered" evidence="1">
    <location>
        <begin position="37"/>
        <end position="57"/>
    </location>
</feature>
<proteinExistence type="predicted"/>
<protein>
    <submittedName>
        <fullName evidence="2">Uncharacterized protein</fullName>
    </submittedName>
</protein>
<name>A0A024W4Z6_PLAFA</name>
<reference evidence="2 3" key="1">
    <citation type="submission" date="2013-02" db="EMBL/GenBank/DDBJ databases">
        <title>The Genome Annotation of Plasmodium falciparum Tanzania (2000708).</title>
        <authorList>
            <consortium name="The Broad Institute Genome Sequencing Platform"/>
            <consortium name="The Broad Institute Genome Sequencing Center for Infectious Disease"/>
            <person name="Neafsey D."/>
            <person name="Hoffman S."/>
            <person name="Volkman S."/>
            <person name="Rosenthal P."/>
            <person name="Walker B."/>
            <person name="Young S.K."/>
            <person name="Zeng Q."/>
            <person name="Gargeya S."/>
            <person name="Fitzgerald M."/>
            <person name="Haas B."/>
            <person name="Abouelleil A."/>
            <person name="Allen A.W."/>
            <person name="Alvarado L."/>
            <person name="Arachchi H.M."/>
            <person name="Berlin A.M."/>
            <person name="Chapman S.B."/>
            <person name="Gainer-Dewar J."/>
            <person name="Goldberg J."/>
            <person name="Griggs A."/>
            <person name="Gujja S."/>
            <person name="Hansen M."/>
            <person name="Howarth C."/>
            <person name="Imamovic A."/>
            <person name="Ireland A."/>
            <person name="Larimer J."/>
            <person name="McCowan C."/>
            <person name="Murphy C."/>
            <person name="Pearson M."/>
            <person name="Poon T.W."/>
            <person name="Priest M."/>
            <person name="Roberts A."/>
            <person name="Saif S."/>
            <person name="Shea T."/>
            <person name="Sisk P."/>
            <person name="Sykes S."/>
            <person name="Wortman J."/>
            <person name="Nusbaum C."/>
            <person name="Birren B."/>
        </authorList>
    </citation>
    <scope>NUCLEOTIDE SEQUENCE [LARGE SCALE GENOMIC DNA]</scope>
    <source>
        <strain evidence="3">Tanzania (2000708)</strain>
    </source>
</reference>
<reference evidence="2 3" key="2">
    <citation type="submission" date="2013-02" db="EMBL/GenBank/DDBJ databases">
        <title>The Genome Sequence of Plasmodium falciparum Tanzania (2000708).</title>
        <authorList>
            <consortium name="The Broad Institute Genome Sequencing Platform"/>
            <consortium name="The Broad Institute Genome Sequencing Center for Infectious Disease"/>
            <person name="Neafsey D."/>
            <person name="Cheeseman I."/>
            <person name="Volkman S."/>
            <person name="Adams J."/>
            <person name="Walker B."/>
            <person name="Young S.K."/>
            <person name="Zeng Q."/>
            <person name="Gargeya S."/>
            <person name="Fitzgerald M."/>
            <person name="Haas B."/>
            <person name="Abouelleil A."/>
            <person name="Alvarado L."/>
            <person name="Arachchi H.M."/>
            <person name="Berlin A.M."/>
            <person name="Chapman S.B."/>
            <person name="Dewar J."/>
            <person name="Goldberg J."/>
            <person name="Griggs A."/>
            <person name="Gujja S."/>
            <person name="Hansen M."/>
            <person name="Howarth C."/>
            <person name="Imamovic A."/>
            <person name="Larimer J."/>
            <person name="McCowan C."/>
            <person name="Murphy C."/>
            <person name="Neiman D."/>
            <person name="Pearson M."/>
            <person name="Priest M."/>
            <person name="Roberts A."/>
            <person name="Saif S."/>
            <person name="Shea T."/>
            <person name="Sisk P."/>
            <person name="Sykes S."/>
            <person name="Wortman J."/>
            <person name="Nusbaum C."/>
            <person name="Birren B."/>
        </authorList>
    </citation>
    <scope>NUCLEOTIDE SEQUENCE [LARGE SCALE GENOMIC DNA]</scope>
    <source>
        <strain evidence="3">Tanzania (2000708)</strain>
    </source>
</reference>
<dbReference type="AlphaFoldDB" id="A0A024W4Z6"/>
<accession>A0A024W4Z6</accession>
<evidence type="ECO:0000256" key="1">
    <source>
        <dbReference type="SAM" id="MobiDB-lite"/>
    </source>
</evidence>
<evidence type="ECO:0000313" key="3">
    <source>
        <dbReference type="Proteomes" id="UP000030708"/>
    </source>
</evidence>